<dbReference type="PROSITE" id="PS51077">
    <property type="entry name" value="HTH_ICLR"/>
    <property type="match status" value="1"/>
</dbReference>
<reference evidence="6 7" key="1">
    <citation type="submission" date="2019-12" db="EMBL/GenBank/DDBJ databases">
        <title>Genome sequencing and assembly of endphytes of Porphyra tenera.</title>
        <authorList>
            <person name="Park J.M."/>
            <person name="Shin R."/>
            <person name="Jo S.H."/>
        </authorList>
    </citation>
    <scope>NUCLEOTIDE SEQUENCE [LARGE SCALE GENOMIC DNA]</scope>
    <source>
        <strain evidence="6 7">GPM4</strain>
    </source>
</reference>
<dbReference type="PANTHER" id="PTHR30136">
    <property type="entry name" value="HELIX-TURN-HELIX TRANSCRIPTIONAL REGULATOR, ICLR FAMILY"/>
    <property type="match status" value="1"/>
</dbReference>
<dbReference type="InterPro" id="IPR029016">
    <property type="entry name" value="GAF-like_dom_sf"/>
</dbReference>
<dbReference type="Pfam" id="PF09339">
    <property type="entry name" value="HTH_IclR"/>
    <property type="match status" value="1"/>
</dbReference>
<dbReference type="InterPro" id="IPR014757">
    <property type="entry name" value="Tscrpt_reg_IclR_C"/>
</dbReference>
<evidence type="ECO:0000313" key="6">
    <source>
        <dbReference type="EMBL" id="QHJ10557.1"/>
    </source>
</evidence>
<organism evidence="6 7">
    <name type="scientific">Paraglaciecola mesophila</name>
    <dbReference type="NCBI Taxonomy" id="197222"/>
    <lineage>
        <taxon>Bacteria</taxon>
        <taxon>Pseudomonadati</taxon>
        <taxon>Pseudomonadota</taxon>
        <taxon>Gammaproteobacteria</taxon>
        <taxon>Alteromonadales</taxon>
        <taxon>Alteromonadaceae</taxon>
        <taxon>Paraglaciecola</taxon>
    </lineage>
</organism>
<dbReference type="GO" id="GO:0003677">
    <property type="term" value="F:DNA binding"/>
    <property type="evidence" value="ECO:0007669"/>
    <property type="project" value="UniProtKB-KW"/>
</dbReference>
<dbReference type="InterPro" id="IPR036390">
    <property type="entry name" value="WH_DNA-bd_sf"/>
</dbReference>
<evidence type="ECO:0000256" key="2">
    <source>
        <dbReference type="ARBA" id="ARBA00023125"/>
    </source>
</evidence>
<protein>
    <submittedName>
        <fullName evidence="6">HTH-type transcriptional regulator TtgV</fullName>
    </submittedName>
</protein>
<dbReference type="SUPFAM" id="SSF55781">
    <property type="entry name" value="GAF domain-like"/>
    <property type="match status" value="1"/>
</dbReference>
<sequence>MDNEPSSRQGIQVISRAANILRTLEGHPEGLSLSAIAKNVKLARSTVQRIVNSLASEGFLIAASPTSRVRLGPGLVSLGSAAKADIDRVLLPHMKNLSDEVGETVDLSVQDAENMIFIDQVTTDAHQLRAVSAVGHAFSIYSCANGKAMLATMSDNEVMAFVESHPIKALTRSTITSTEQLLTEIASIRKNGVAFDKEEHCEGVCAIGVAIEDPYGRNIAISIPVPTVRFNRNKKHLAACLRKYKTTIELALGKGAM</sequence>
<dbReference type="OrthoDB" id="9807558at2"/>
<keyword evidence="1" id="KW-0805">Transcription regulation</keyword>
<feature type="domain" description="HTH iclR-type" evidence="4">
    <location>
        <begin position="11"/>
        <end position="73"/>
    </location>
</feature>
<dbReference type="Proteomes" id="UP000464524">
    <property type="component" value="Chromosome"/>
</dbReference>
<dbReference type="EMBL" id="CP047656">
    <property type="protein sequence ID" value="QHJ10557.1"/>
    <property type="molecule type" value="Genomic_DNA"/>
</dbReference>
<feature type="domain" description="IclR-ED" evidence="5">
    <location>
        <begin position="74"/>
        <end position="257"/>
    </location>
</feature>
<dbReference type="InterPro" id="IPR005471">
    <property type="entry name" value="Tscrpt_reg_IclR_N"/>
</dbReference>
<evidence type="ECO:0000259" key="5">
    <source>
        <dbReference type="PROSITE" id="PS51078"/>
    </source>
</evidence>
<dbReference type="RefSeq" id="WP_160178421.1">
    <property type="nucleotide sequence ID" value="NZ_CP047656.1"/>
</dbReference>
<dbReference type="InterPro" id="IPR050707">
    <property type="entry name" value="HTH_MetabolicPath_Reg"/>
</dbReference>
<keyword evidence="7" id="KW-1185">Reference proteome</keyword>
<gene>
    <name evidence="6" type="ORF">FX988_00771</name>
</gene>
<proteinExistence type="predicted"/>
<dbReference type="SMART" id="SM00346">
    <property type="entry name" value="HTH_ICLR"/>
    <property type="match status" value="1"/>
</dbReference>
<dbReference type="GO" id="GO:0003700">
    <property type="term" value="F:DNA-binding transcription factor activity"/>
    <property type="evidence" value="ECO:0007669"/>
    <property type="project" value="TreeGrafter"/>
</dbReference>
<dbReference type="GO" id="GO:0045892">
    <property type="term" value="P:negative regulation of DNA-templated transcription"/>
    <property type="evidence" value="ECO:0007669"/>
    <property type="project" value="TreeGrafter"/>
</dbReference>
<accession>A0A857JHZ3</accession>
<evidence type="ECO:0000256" key="1">
    <source>
        <dbReference type="ARBA" id="ARBA00023015"/>
    </source>
</evidence>
<dbReference type="PANTHER" id="PTHR30136:SF35">
    <property type="entry name" value="HTH-TYPE TRANSCRIPTIONAL REGULATOR RV1719"/>
    <property type="match status" value="1"/>
</dbReference>
<dbReference type="SUPFAM" id="SSF46785">
    <property type="entry name" value="Winged helix' DNA-binding domain"/>
    <property type="match status" value="1"/>
</dbReference>
<name>A0A857JHZ3_9ALTE</name>
<dbReference type="KEGG" id="pmes:FX988_00771"/>
<evidence type="ECO:0000259" key="4">
    <source>
        <dbReference type="PROSITE" id="PS51077"/>
    </source>
</evidence>
<keyword evidence="2" id="KW-0238">DNA-binding</keyword>
<dbReference type="PROSITE" id="PS51078">
    <property type="entry name" value="ICLR_ED"/>
    <property type="match status" value="1"/>
</dbReference>
<keyword evidence="3" id="KW-0804">Transcription</keyword>
<dbReference type="AlphaFoldDB" id="A0A857JHZ3"/>
<evidence type="ECO:0000313" key="7">
    <source>
        <dbReference type="Proteomes" id="UP000464524"/>
    </source>
</evidence>
<dbReference type="Gene3D" id="1.10.10.10">
    <property type="entry name" value="Winged helix-like DNA-binding domain superfamily/Winged helix DNA-binding domain"/>
    <property type="match status" value="1"/>
</dbReference>
<dbReference type="Pfam" id="PF01614">
    <property type="entry name" value="IclR_C"/>
    <property type="match status" value="1"/>
</dbReference>
<dbReference type="Gene3D" id="3.30.450.40">
    <property type="match status" value="1"/>
</dbReference>
<dbReference type="InterPro" id="IPR036388">
    <property type="entry name" value="WH-like_DNA-bd_sf"/>
</dbReference>
<evidence type="ECO:0000256" key="3">
    <source>
        <dbReference type="ARBA" id="ARBA00023163"/>
    </source>
</evidence>